<dbReference type="Pfam" id="PF01699">
    <property type="entry name" value="Na_Ca_ex"/>
    <property type="match status" value="1"/>
</dbReference>
<keyword evidence="3" id="KW-0813">Transport</keyword>
<dbReference type="AlphaFoldDB" id="A0A8H3G5K4"/>
<reference evidence="10" key="1">
    <citation type="submission" date="2021-03" db="EMBL/GenBank/DDBJ databases">
        <authorList>
            <person name="Tagirdzhanova G."/>
        </authorList>
    </citation>
    <scope>NUCLEOTIDE SEQUENCE</scope>
</reference>
<comment type="subcellular location">
    <subcellularLocation>
        <location evidence="1">Endomembrane system</location>
        <topology evidence="1">Multi-pass membrane protein</topology>
    </subcellularLocation>
</comment>
<dbReference type="Proteomes" id="UP000664203">
    <property type="component" value="Unassembled WGS sequence"/>
</dbReference>
<dbReference type="GO" id="GO:0006874">
    <property type="term" value="P:intracellular calcium ion homeostasis"/>
    <property type="evidence" value="ECO:0007669"/>
    <property type="project" value="TreeGrafter"/>
</dbReference>
<dbReference type="GO" id="GO:0012505">
    <property type="term" value="C:endomembrane system"/>
    <property type="evidence" value="ECO:0007669"/>
    <property type="project" value="UniProtKB-SubCell"/>
</dbReference>
<organism evidence="10 11">
    <name type="scientific">Alectoria fallacina</name>
    <dbReference type="NCBI Taxonomy" id="1903189"/>
    <lineage>
        <taxon>Eukaryota</taxon>
        <taxon>Fungi</taxon>
        <taxon>Dikarya</taxon>
        <taxon>Ascomycota</taxon>
        <taxon>Pezizomycotina</taxon>
        <taxon>Lecanoromycetes</taxon>
        <taxon>OSLEUM clade</taxon>
        <taxon>Lecanoromycetidae</taxon>
        <taxon>Lecanorales</taxon>
        <taxon>Lecanorineae</taxon>
        <taxon>Parmeliaceae</taxon>
        <taxon>Alectoria</taxon>
    </lineage>
</organism>
<evidence type="ECO:0000256" key="3">
    <source>
        <dbReference type="ARBA" id="ARBA00022448"/>
    </source>
</evidence>
<feature type="transmembrane region" description="Helical" evidence="8">
    <location>
        <begin position="222"/>
        <end position="245"/>
    </location>
</feature>
<dbReference type="PANTHER" id="PTHR31503:SF22">
    <property type="entry name" value="VACUOLAR CALCIUM ION TRANSPORTER"/>
    <property type="match status" value="1"/>
</dbReference>
<evidence type="ECO:0000256" key="8">
    <source>
        <dbReference type="SAM" id="Phobius"/>
    </source>
</evidence>
<evidence type="ECO:0000313" key="11">
    <source>
        <dbReference type="Proteomes" id="UP000664203"/>
    </source>
</evidence>
<protein>
    <recommendedName>
        <fullName evidence="9">Sodium/calcium exchanger membrane region domain-containing protein</fullName>
    </recommendedName>
</protein>
<keyword evidence="7 8" id="KW-0472">Membrane</keyword>
<sequence length="336" mass="36866">MAAYHSKSVKLTVTAVSDSMVDLIVGTVATCHGESSMAQNIVIGTVCNNILLILGTCFLAAGIRQFESLFNYQAASTRSALLNLSMAFLLIVYTMDRFSRLEVGQPDLLAPISSGISVVLVILYILYIFFRYRTHAGLYDDYWVDDYQPDIPDVAGLLVTDADARRRDRGSPGDEGLSREDDPRLGYLTASLFVLLSTTLMVLVADSVVTRIPLTGATTARFYGLFVVPICLKSALHGEVIYNALTGKMESTLATTTDGALRTMYLLYPMLIFLSRILGYPMNMVFELDELIVTFLATFVLAPIAARGSSTFLDGALILLIGLIVYLEQYIRLVNV</sequence>
<evidence type="ECO:0000256" key="2">
    <source>
        <dbReference type="ARBA" id="ARBA00008170"/>
    </source>
</evidence>
<proteinExistence type="inferred from homology"/>
<dbReference type="GO" id="GO:0000329">
    <property type="term" value="C:fungal-type vacuole membrane"/>
    <property type="evidence" value="ECO:0007669"/>
    <property type="project" value="TreeGrafter"/>
</dbReference>
<feature type="transmembrane region" description="Helical" evidence="8">
    <location>
        <begin position="265"/>
        <end position="281"/>
    </location>
</feature>
<comment type="similarity">
    <text evidence="2">Belongs to the Ca(2+):cation antiporter (CaCA) (TC 2.A.19) family.</text>
</comment>
<keyword evidence="6" id="KW-0406">Ion transport</keyword>
<evidence type="ECO:0000256" key="5">
    <source>
        <dbReference type="ARBA" id="ARBA00022989"/>
    </source>
</evidence>
<accession>A0A8H3G5K4</accession>
<keyword evidence="4 8" id="KW-0812">Transmembrane</keyword>
<name>A0A8H3G5K4_9LECA</name>
<feature type="transmembrane region" description="Helical" evidence="8">
    <location>
        <begin position="312"/>
        <end position="331"/>
    </location>
</feature>
<evidence type="ECO:0000259" key="9">
    <source>
        <dbReference type="Pfam" id="PF01699"/>
    </source>
</evidence>
<feature type="transmembrane region" description="Helical" evidence="8">
    <location>
        <begin position="288"/>
        <end position="306"/>
    </location>
</feature>
<feature type="transmembrane region" description="Helical" evidence="8">
    <location>
        <begin position="185"/>
        <end position="210"/>
    </location>
</feature>
<dbReference type="PANTHER" id="PTHR31503">
    <property type="entry name" value="VACUOLAR CALCIUM ION TRANSPORTER"/>
    <property type="match status" value="1"/>
</dbReference>
<evidence type="ECO:0000256" key="1">
    <source>
        <dbReference type="ARBA" id="ARBA00004127"/>
    </source>
</evidence>
<dbReference type="Gene3D" id="1.20.1420.30">
    <property type="entry name" value="NCX, central ion-binding region"/>
    <property type="match status" value="1"/>
</dbReference>
<keyword evidence="5 8" id="KW-1133">Transmembrane helix</keyword>
<feature type="transmembrane region" description="Helical" evidence="8">
    <location>
        <begin position="75"/>
        <end position="96"/>
    </location>
</feature>
<evidence type="ECO:0000256" key="7">
    <source>
        <dbReference type="ARBA" id="ARBA00023136"/>
    </source>
</evidence>
<dbReference type="InterPro" id="IPR044880">
    <property type="entry name" value="NCX_ion-bd_dom_sf"/>
</dbReference>
<feature type="transmembrane region" description="Helical" evidence="8">
    <location>
        <begin position="41"/>
        <end position="63"/>
    </location>
</feature>
<dbReference type="OrthoDB" id="4495440at2759"/>
<dbReference type="InterPro" id="IPR004837">
    <property type="entry name" value="NaCa_Exmemb"/>
</dbReference>
<dbReference type="EMBL" id="CAJPDR010000462">
    <property type="protein sequence ID" value="CAF9937167.1"/>
    <property type="molecule type" value="Genomic_DNA"/>
</dbReference>
<dbReference type="InterPro" id="IPR004713">
    <property type="entry name" value="CaH_exchang"/>
</dbReference>
<feature type="domain" description="Sodium/calcium exchanger membrane region" evidence="9">
    <location>
        <begin position="11"/>
        <end position="132"/>
    </location>
</feature>
<evidence type="ECO:0000313" key="10">
    <source>
        <dbReference type="EMBL" id="CAF9937167.1"/>
    </source>
</evidence>
<dbReference type="GO" id="GO:0015369">
    <property type="term" value="F:calcium:proton antiporter activity"/>
    <property type="evidence" value="ECO:0007669"/>
    <property type="project" value="TreeGrafter"/>
</dbReference>
<evidence type="ECO:0000256" key="4">
    <source>
        <dbReference type="ARBA" id="ARBA00022692"/>
    </source>
</evidence>
<gene>
    <name evidence="10" type="ORF">ALECFALPRED_007125</name>
</gene>
<comment type="caution">
    <text evidence="10">The sequence shown here is derived from an EMBL/GenBank/DDBJ whole genome shotgun (WGS) entry which is preliminary data.</text>
</comment>
<keyword evidence="11" id="KW-1185">Reference proteome</keyword>
<feature type="transmembrane region" description="Helical" evidence="8">
    <location>
        <begin position="108"/>
        <end position="130"/>
    </location>
</feature>
<evidence type="ECO:0000256" key="6">
    <source>
        <dbReference type="ARBA" id="ARBA00023065"/>
    </source>
</evidence>